<dbReference type="HOGENOM" id="CLU_2846059_0_0_10"/>
<sequence>MLEKRNQHIQQRYLQAKKNIPMKKTTVLIAILFLMTIFGCKENTNKLGENEFVLNGELEGIENDS</sequence>
<keyword evidence="1" id="KW-1133">Transmembrane helix</keyword>
<feature type="transmembrane region" description="Helical" evidence="1">
    <location>
        <begin position="21"/>
        <end position="39"/>
    </location>
</feature>
<dbReference type="Proteomes" id="UP000003053">
    <property type="component" value="Unassembled WGS sequence"/>
</dbReference>
<evidence type="ECO:0000256" key="1">
    <source>
        <dbReference type="SAM" id="Phobius"/>
    </source>
</evidence>
<comment type="caution">
    <text evidence="2">The sequence shown here is derived from an EMBL/GenBank/DDBJ whole genome shotgun (WGS) entry which is preliminary data.</text>
</comment>
<keyword evidence="1" id="KW-0812">Transmembrane</keyword>
<keyword evidence="1" id="KW-0472">Membrane</keyword>
<dbReference type="AlphaFoldDB" id="A4BZN3"/>
<organism evidence="2 3">
    <name type="scientific">Polaribacter irgensii 23-P</name>
    <dbReference type="NCBI Taxonomy" id="313594"/>
    <lineage>
        <taxon>Bacteria</taxon>
        <taxon>Pseudomonadati</taxon>
        <taxon>Bacteroidota</taxon>
        <taxon>Flavobacteriia</taxon>
        <taxon>Flavobacteriales</taxon>
        <taxon>Flavobacteriaceae</taxon>
    </lineage>
</organism>
<dbReference type="EMBL" id="AAOG01000002">
    <property type="protein sequence ID" value="EAR12626.1"/>
    <property type="molecule type" value="Genomic_DNA"/>
</dbReference>
<protein>
    <submittedName>
        <fullName evidence="2">Uncharacterized protein</fullName>
    </submittedName>
</protein>
<reference evidence="2 3" key="1">
    <citation type="submission" date="2006-02" db="EMBL/GenBank/DDBJ databases">
        <authorList>
            <person name="Murray A."/>
            <person name="Staley J."/>
            <person name="Ferriera S."/>
            <person name="Johnson J."/>
            <person name="Kravitz S."/>
            <person name="Halpern A."/>
            <person name="Remington K."/>
            <person name="Beeson K."/>
            <person name="Tran B."/>
            <person name="Rogers Y.-H."/>
            <person name="Friedman R."/>
            <person name="Venter J.C."/>
        </authorList>
    </citation>
    <scope>NUCLEOTIDE SEQUENCE [LARGE SCALE GENOMIC DNA]</scope>
    <source>
        <strain evidence="2 3">23-P</strain>
    </source>
</reference>
<name>A4BZN3_9FLAO</name>
<gene>
    <name evidence="2" type="ORF">PI23P_08370</name>
</gene>
<evidence type="ECO:0000313" key="2">
    <source>
        <dbReference type="EMBL" id="EAR12626.1"/>
    </source>
</evidence>
<dbReference type="STRING" id="313594.PI23P_08370"/>
<evidence type="ECO:0000313" key="3">
    <source>
        <dbReference type="Proteomes" id="UP000003053"/>
    </source>
</evidence>
<keyword evidence="3" id="KW-1185">Reference proteome</keyword>
<accession>A4BZN3</accession>
<proteinExistence type="predicted"/>